<keyword evidence="5 7" id="KW-1133">Transmembrane helix</keyword>
<dbReference type="RefSeq" id="WP_037046869.1">
    <property type="nucleotide sequence ID" value="NZ_BAAAUZ010000007.1"/>
</dbReference>
<dbReference type="EMBL" id="BSFQ01000031">
    <property type="protein sequence ID" value="GLL14393.1"/>
    <property type="molecule type" value="Genomic_DNA"/>
</dbReference>
<evidence type="ECO:0000313" key="8">
    <source>
        <dbReference type="EMBL" id="GLL14393.1"/>
    </source>
</evidence>
<evidence type="ECO:0000256" key="7">
    <source>
        <dbReference type="SAM" id="Phobius"/>
    </source>
</evidence>
<proteinExistence type="inferred from homology"/>
<dbReference type="PANTHER" id="PTHR34584:SF1">
    <property type="entry name" value="NA(+)_H(+) ANTIPORTER SUBUNIT E1"/>
    <property type="match status" value="1"/>
</dbReference>
<organism evidence="8 9">
    <name type="scientific">Pseudonocardia halophobica</name>
    <dbReference type="NCBI Taxonomy" id="29401"/>
    <lineage>
        <taxon>Bacteria</taxon>
        <taxon>Bacillati</taxon>
        <taxon>Actinomycetota</taxon>
        <taxon>Actinomycetes</taxon>
        <taxon>Pseudonocardiales</taxon>
        <taxon>Pseudonocardiaceae</taxon>
        <taxon>Pseudonocardia</taxon>
    </lineage>
</organism>
<evidence type="ECO:0000256" key="1">
    <source>
        <dbReference type="ARBA" id="ARBA00004651"/>
    </source>
</evidence>
<dbReference type="AlphaFoldDB" id="A0A9W6L6X4"/>
<evidence type="ECO:0000313" key="9">
    <source>
        <dbReference type="Proteomes" id="UP001143463"/>
    </source>
</evidence>
<accession>A0A9W6L6X4</accession>
<dbReference type="GO" id="GO:0005886">
    <property type="term" value="C:plasma membrane"/>
    <property type="evidence" value="ECO:0007669"/>
    <property type="project" value="UniProtKB-SubCell"/>
</dbReference>
<evidence type="ECO:0000256" key="4">
    <source>
        <dbReference type="ARBA" id="ARBA00022692"/>
    </source>
</evidence>
<reference evidence="8" key="2">
    <citation type="submission" date="2023-01" db="EMBL/GenBank/DDBJ databases">
        <authorList>
            <person name="Sun Q."/>
            <person name="Evtushenko L."/>
        </authorList>
    </citation>
    <scope>NUCLEOTIDE SEQUENCE</scope>
    <source>
        <strain evidence="8">VKM Ac-1069</strain>
    </source>
</reference>
<feature type="transmembrane region" description="Helical" evidence="7">
    <location>
        <begin position="12"/>
        <end position="45"/>
    </location>
</feature>
<dbReference type="GO" id="GO:0008324">
    <property type="term" value="F:monoatomic cation transmembrane transporter activity"/>
    <property type="evidence" value="ECO:0007669"/>
    <property type="project" value="InterPro"/>
</dbReference>
<evidence type="ECO:0000256" key="5">
    <source>
        <dbReference type="ARBA" id="ARBA00022989"/>
    </source>
</evidence>
<keyword evidence="6 7" id="KW-0472">Membrane</keyword>
<dbReference type="Pfam" id="PF01899">
    <property type="entry name" value="MNHE"/>
    <property type="match status" value="1"/>
</dbReference>
<comment type="similarity">
    <text evidence="2">Belongs to the CPA3 antiporters (TC 2.A.63) subunit E family.</text>
</comment>
<keyword evidence="4 7" id="KW-0812">Transmembrane</keyword>
<evidence type="ECO:0000256" key="6">
    <source>
        <dbReference type="ARBA" id="ARBA00023136"/>
    </source>
</evidence>
<dbReference type="PANTHER" id="PTHR34584">
    <property type="entry name" value="NA(+)/H(+) ANTIPORTER SUBUNIT E1"/>
    <property type="match status" value="1"/>
</dbReference>
<evidence type="ECO:0000256" key="3">
    <source>
        <dbReference type="ARBA" id="ARBA00022475"/>
    </source>
</evidence>
<name>A0A9W6L6X4_9PSEU</name>
<gene>
    <name evidence="8" type="ORF">GCM10017577_55400</name>
</gene>
<protein>
    <submittedName>
        <fullName evidence="8">Na+/H+ antiporter subunit E</fullName>
    </submittedName>
</protein>
<evidence type="ECO:0000256" key="2">
    <source>
        <dbReference type="ARBA" id="ARBA00006228"/>
    </source>
</evidence>
<dbReference type="InterPro" id="IPR002758">
    <property type="entry name" value="Cation_antiport_E"/>
</dbReference>
<dbReference type="Proteomes" id="UP001143463">
    <property type="component" value="Unassembled WGS sequence"/>
</dbReference>
<reference evidence="8" key="1">
    <citation type="journal article" date="2014" name="Int. J. Syst. Evol. Microbiol.">
        <title>Complete genome sequence of Corynebacterium casei LMG S-19264T (=DSM 44701T), isolated from a smear-ripened cheese.</title>
        <authorList>
            <consortium name="US DOE Joint Genome Institute (JGI-PGF)"/>
            <person name="Walter F."/>
            <person name="Albersmeier A."/>
            <person name="Kalinowski J."/>
            <person name="Ruckert C."/>
        </authorList>
    </citation>
    <scope>NUCLEOTIDE SEQUENCE</scope>
    <source>
        <strain evidence="8">VKM Ac-1069</strain>
    </source>
</reference>
<sequence>MTVLRRWPQVLWLTVVWVLLWGTISVKIVIGGVLVAVAVTALFPLPLLPRLPFRPWALLQLGGHLLADLVVSGAQVAWETLRYGPGARAGIVAVPLLTESERITTFVAAATALTPGSVVLQIDRAGGRLYVYTLGLRGPADATRVRRQMERLQDRMMRTLGEKR</sequence>
<keyword evidence="9" id="KW-1185">Reference proteome</keyword>
<comment type="subcellular location">
    <subcellularLocation>
        <location evidence="1">Cell membrane</location>
        <topology evidence="1">Multi-pass membrane protein</topology>
    </subcellularLocation>
</comment>
<keyword evidence="3" id="KW-1003">Cell membrane</keyword>
<comment type="caution">
    <text evidence="8">The sequence shown here is derived from an EMBL/GenBank/DDBJ whole genome shotgun (WGS) entry which is preliminary data.</text>
</comment>